<evidence type="ECO:0000313" key="10">
    <source>
        <dbReference type="Proteomes" id="UP000681356"/>
    </source>
</evidence>
<accession>A0A8J8B8X8</accession>
<keyword evidence="10" id="KW-1185">Reference proteome</keyword>
<dbReference type="GO" id="GO:0005886">
    <property type="term" value="C:plasma membrane"/>
    <property type="evidence" value="ECO:0007669"/>
    <property type="project" value="UniProtKB-SubCell"/>
</dbReference>
<dbReference type="EMBL" id="JAGTUU010000005">
    <property type="protein sequence ID" value="MBS0124980.1"/>
    <property type="molecule type" value="Genomic_DNA"/>
</dbReference>
<comment type="caution">
    <text evidence="9">The sequence shown here is derived from an EMBL/GenBank/DDBJ whole genome shotgun (WGS) entry which is preliminary data.</text>
</comment>
<dbReference type="AlphaFoldDB" id="A0A8J8B8X8"/>
<keyword evidence="5 7" id="KW-1133">Transmembrane helix</keyword>
<reference evidence="9" key="1">
    <citation type="submission" date="2021-04" db="EMBL/GenBank/DDBJ databases">
        <authorList>
            <person name="Yoon J."/>
        </authorList>
    </citation>
    <scope>NUCLEOTIDE SEQUENCE</scope>
    <source>
        <strain evidence="9">KMU-90</strain>
    </source>
</reference>
<feature type="domain" description="Mce/MlaD" evidence="8">
    <location>
        <begin position="52"/>
        <end position="138"/>
    </location>
</feature>
<keyword evidence="4 7" id="KW-0812">Transmembrane</keyword>
<evidence type="ECO:0000259" key="8">
    <source>
        <dbReference type="Pfam" id="PF02470"/>
    </source>
</evidence>
<sequence>MTDHDTDTDTLRDVPLKKPSEARSGISMIWLIPVVALVASLGVAWKNWTDRGPLIEVEFAKADGVRAQETELRYRDITVGLVEDVRFSDDLGRVVAAIRLDKTIAPFVDADATFWIVRPQVTAQGVSGLDTVLSGVYIAGAWDGEPGEPQDSYIGADKAPLLALGESGVTFTLRSENGLPSENTPIYYRGVQVGRLGPTVVAEDGLTVSADAVILEPYTGLVSTAARFWDISGFSFSLGASGASLNFTSLASLIGGGVTFESLGSGGVPLANGDVFTLHPDEDTAREDYFLEGEGGTVDLLMIFEENLAGLSAGAPVTLGGLRMGEVRTIAGIVDPARFGDTEVRLAVTVKLNPGRIGLDPQEGEGAFLDYLDQRIAEGMRAQLTNASLLTGGLKVELVLVDDAAPATLDRAADPYPAIPTAPSNVTNVATTAQGLLTRVENLPVEELMAEVIGTLQDARGIIGSEDLQAAPGDLRATLQAVRALAESDEVAALPAQVGALAEGLSEASAKLNALLGDVQDQAVVAAVSDLIATLDRTAQTLPALAEQAGALLGQAEALPLQALADQMAALLGNADALLTDENVTAIPGDLRGTLASLRTLTESPEFAALPGQVGGLAEGLQQAADTVNTLLLEAQQRQIVTAVSDLVASLGDTAGRLPGIADQASAVLNDAENLALDDLAQQARALLDSIDALVDQPSTRDLPAELNGTLAELRRTLEELRAGGVVDNANATLASAREAAAAISEASRALPSLADRLSGLANRASATLGDYGANGDFGRDLSSAIRQIEAAAQSIDRLARQIQRNPNSLITGR</sequence>
<keyword evidence="3" id="KW-0997">Cell inner membrane</keyword>
<protein>
    <submittedName>
        <fullName evidence="9">MCE family protein</fullName>
    </submittedName>
</protein>
<dbReference type="PANTHER" id="PTHR30462:SF0">
    <property type="entry name" value="INTERMEMBRANE TRANSPORT PROTEIN YEBT"/>
    <property type="match status" value="1"/>
</dbReference>
<comment type="subcellular location">
    <subcellularLocation>
        <location evidence="1">Cell inner membrane</location>
    </subcellularLocation>
</comment>
<name>A0A8J8B8X8_9RHOB</name>
<dbReference type="Pfam" id="PF02470">
    <property type="entry name" value="MlaD"/>
    <property type="match status" value="1"/>
</dbReference>
<organism evidence="9 10">
    <name type="scientific">Thetidibacter halocola</name>
    <dbReference type="NCBI Taxonomy" id="2827239"/>
    <lineage>
        <taxon>Bacteria</taxon>
        <taxon>Pseudomonadati</taxon>
        <taxon>Pseudomonadota</taxon>
        <taxon>Alphaproteobacteria</taxon>
        <taxon>Rhodobacterales</taxon>
        <taxon>Roseobacteraceae</taxon>
        <taxon>Thetidibacter</taxon>
    </lineage>
</organism>
<evidence type="ECO:0000256" key="3">
    <source>
        <dbReference type="ARBA" id="ARBA00022519"/>
    </source>
</evidence>
<evidence type="ECO:0000256" key="1">
    <source>
        <dbReference type="ARBA" id="ARBA00004533"/>
    </source>
</evidence>
<evidence type="ECO:0000313" key="9">
    <source>
        <dbReference type="EMBL" id="MBS0124980.1"/>
    </source>
</evidence>
<evidence type="ECO:0000256" key="4">
    <source>
        <dbReference type="ARBA" id="ARBA00022692"/>
    </source>
</evidence>
<dbReference type="RefSeq" id="WP_212536954.1">
    <property type="nucleotide sequence ID" value="NZ_JAGTUU010000005.1"/>
</dbReference>
<evidence type="ECO:0000256" key="5">
    <source>
        <dbReference type="ARBA" id="ARBA00022989"/>
    </source>
</evidence>
<feature type="transmembrane region" description="Helical" evidence="7">
    <location>
        <begin position="26"/>
        <end position="45"/>
    </location>
</feature>
<keyword evidence="2" id="KW-1003">Cell membrane</keyword>
<evidence type="ECO:0000256" key="7">
    <source>
        <dbReference type="SAM" id="Phobius"/>
    </source>
</evidence>
<evidence type="ECO:0000256" key="2">
    <source>
        <dbReference type="ARBA" id="ARBA00022475"/>
    </source>
</evidence>
<evidence type="ECO:0000256" key="6">
    <source>
        <dbReference type="ARBA" id="ARBA00023136"/>
    </source>
</evidence>
<dbReference type="InterPro" id="IPR003399">
    <property type="entry name" value="Mce/MlaD"/>
</dbReference>
<dbReference type="Proteomes" id="UP000681356">
    <property type="component" value="Unassembled WGS sequence"/>
</dbReference>
<dbReference type="PANTHER" id="PTHR30462">
    <property type="entry name" value="INTERMEMBRANE TRANSPORT PROTEIN PQIB-RELATED"/>
    <property type="match status" value="1"/>
</dbReference>
<keyword evidence="6 7" id="KW-0472">Membrane</keyword>
<gene>
    <name evidence="9" type="ORF">KB874_12810</name>
</gene>
<proteinExistence type="predicted"/>
<dbReference type="InterPro" id="IPR051800">
    <property type="entry name" value="PqiA-PqiB_transport"/>
</dbReference>